<feature type="transmembrane region" description="Helical" evidence="1">
    <location>
        <begin position="20"/>
        <end position="41"/>
    </location>
</feature>
<feature type="transmembrane region" description="Helical" evidence="1">
    <location>
        <begin position="91"/>
        <end position="110"/>
    </location>
</feature>
<dbReference type="AlphaFoldDB" id="A0A0C1FUM3"/>
<name>A0A0C1FUM3_9SPHI</name>
<evidence type="ECO:0000313" key="2">
    <source>
        <dbReference type="EMBL" id="KIA95533.1"/>
    </source>
</evidence>
<evidence type="ECO:0000313" key="3">
    <source>
        <dbReference type="Proteomes" id="UP000031246"/>
    </source>
</evidence>
<keyword evidence="1" id="KW-1133">Transmembrane helix</keyword>
<feature type="transmembrane region" description="Helical" evidence="1">
    <location>
        <begin position="275"/>
        <end position="295"/>
    </location>
</feature>
<keyword evidence="3" id="KW-1185">Reference proteome</keyword>
<dbReference type="EMBL" id="JSYN01000005">
    <property type="protein sequence ID" value="KIA95533.1"/>
    <property type="molecule type" value="Genomic_DNA"/>
</dbReference>
<gene>
    <name evidence="2" type="ORF">OC25_06775</name>
</gene>
<keyword evidence="1" id="KW-0812">Transmembrane</keyword>
<protein>
    <submittedName>
        <fullName evidence="2">Uncharacterized protein</fullName>
    </submittedName>
</protein>
<accession>A0A0C1FUM3</accession>
<sequence length="321" mass="37456">MYARKTKSDLTVKKLNILFIPYLLISIGLCIGYTFLHWLLIIRLELFSVKDGIIEFLGPLCLALLVSLLFFMRRIKVLNLKRENVKLPGLYWIVVWFSLSIPNIIAQSYLPKAVGKLTRLHNISDIDKHIPSKYYSLDKFGIDKNNVGINHFYQIGGKNSSDYNIYIYVVFPLTRNQKDDTKCKAFLGIKYFKSIPNRLSAREKEENYNSLLAVCQYEIAHNSFDDFTYLEKTHNNYDGDRFKDVILFSRKYSSSHAPVLIPQKGAFEDRLGNQLAWIFISFAIGSVVWLLMVLAPKVHHTELKRFESRSNNLQKWNWFSF</sequence>
<reference evidence="2 3" key="1">
    <citation type="submission" date="2014-10" db="EMBL/GenBank/DDBJ databases">
        <title>Pedobacter Kyungheensis.</title>
        <authorList>
            <person name="Anderson B.M."/>
            <person name="Newman J.D."/>
        </authorList>
    </citation>
    <scope>NUCLEOTIDE SEQUENCE [LARGE SCALE GENOMIC DNA]</scope>
    <source>
        <strain evidence="2 3">KACC 16221</strain>
    </source>
</reference>
<evidence type="ECO:0000256" key="1">
    <source>
        <dbReference type="SAM" id="Phobius"/>
    </source>
</evidence>
<keyword evidence="1" id="KW-0472">Membrane</keyword>
<organism evidence="2 3">
    <name type="scientific">Pedobacter kyungheensis</name>
    <dbReference type="NCBI Taxonomy" id="1069985"/>
    <lineage>
        <taxon>Bacteria</taxon>
        <taxon>Pseudomonadati</taxon>
        <taxon>Bacteroidota</taxon>
        <taxon>Sphingobacteriia</taxon>
        <taxon>Sphingobacteriales</taxon>
        <taxon>Sphingobacteriaceae</taxon>
        <taxon>Pedobacter</taxon>
    </lineage>
</organism>
<dbReference type="OrthoDB" id="9778341at2"/>
<proteinExistence type="predicted"/>
<feature type="transmembrane region" description="Helical" evidence="1">
    <location>
        <begin position="53"/>
        <end position="71"/>
    </location>
</feature>
<dbReference type="Proteomes" id="UP000031246">
    <property type="component" value="Unassembled WGS sequence"/>
</dbReference>
<dbReference type="RefSeq" id="WP_039473267.1">
    <property type="nucleotide sequence ID" value="NZ_JSYN01000005.1"/>
</dbReference>
<comment type="caution">
    <text evidence="2">The sequence shown here is derived from an EMBL/GenBank/DDBJ whole genome shotgun (WGS) entry which is preliminary data.</text>
</comment>